<dbReference type="Proteomes" id="UP000069205">
    <property type="component" value="Chromosome"/>
</dbReference>
<evidence type="ECO:0000313" key="2">
    <source>
        <dbReference type="EMBL" id="ALA56895.1"/>
    </source>
</evidence>
<dbReference type="EMBL" id="CP011801">
    <property type="protein sequence ID" value="ALA56895.1"/>
    <property type="molecule type" value="Genomic_DNA"/>
</dbReference>
<sequence>MKRMQDLGWWYWLATVSLLGGGLFGWPWGLCLAMALTIVQIGHVFWITGDVTAFALQVRAAYLAMLVAGLWGPLKWLHWMQLIGTIARVAAGYCFLARSLSLAPWNRRYPLSWDLVKRTYFAAAAAVPPCGAVFRRMSLERV</sequence>
<feature type="transmembrane region" description="Helical" evidence="1">
    <location>
        <begin position="12"/>
        <end position="39"/>
    </location>
</feature>
<reference evidence="2 3" key="1">
    <citation type="journal article" date="2015" name="Proc. Natl. Acad. Sci. U.S.A.">
        <title>Expanded metabolic versatility of ubiquitous nitrite-oxidizing bacteria from the genus Nitrospira.</title>
        <authorList>
            <person name="Koch H."/>
            <person name="Lucker S."/>
            <person name="Albertsen M."/>
            <person name="Kitzinger K."/>
            <person name="Herbold C."/>
            <person name="Spieck E."/>
            <person name="Nielsen P.H."/>
            <person name="Wagner M."/>
            <person name="Daims H."/>
        </authorList>
    </citation>
    <scope>NUCLEOTIDE SEQUENCE [LARGE SCALE GENOMIC DNA]</scope>
    <source>
        <strain evidence="2 3">NSP M-1</strain>
    </source>
</reference>
<organism evidence="2 3">
    <name type="scientific">Nitrospira moscoviensis</name>
    <dbReference type="NCBI Taxonomy" id="42253"/>
    <lineage>
        <taxon>Bacteria</taxon>
        <taxon>Pseudomonadati</taxon>
        <taxon>Nitrospirota</taxon>
        <taxon>Nitrospiria</taxon>
        <taxon>Nitrospirales</taxon>
        <taxon>Nitrospiraceae</taxon>
        <taxon>Nitrospira</taxon>
    </lineage>
</organism>
<evidence type="ECO:0000313" key="3">
    <source>
        <dbReference type="Proteomes" id="UP000069205"/>
    </source>
</evidence>
<evidence type="ECO:0000256" key="1">
    <source>
        <dbReference type="SAM" id="Phobius"/>
    </source>
</evidence>
<keyword evidence="1" id="KW-0472">Membrane</keyword>
<keyword evidence="3" id="KW-1185">Reference proteome</keyword>
<dbReference type="STRING" id="42253.NITMOv2_0459"/>
<protein>
    <submittedName>
        <fullName evidence="2">Uncharacterized protein</fullName>
    </submittedName>
</protein>
<dbReference type="RefSeq" id="WP_053378314.1">
    <property type="nucleotide sequence ID" value="NZ_CP011801.1"/>
</dbReference>
<proteinExistence type="predicted"/>
<keyword evidence="1" id="KW-1133">Transmembrane helix</keyword>
<dbReference type="PATRIC" id="fig|42253.5.peg.452"/>
<dbReference type="KEGG" id="nmv:NITMOv2_0459"/>
<accession>A0A0K2G7H9</accession>
<dbReference type="AlphaFoldDB" id="A0A0K2G7H9"/>
<name>A0A0K2G7H9_NITMO</name>
<gene>
    <name evidence="2" type="ORF">NITMOv2_0459</name>
</gene>
<keyword evidence="1" id="KW-0812">Transmembrane</keyword>
<dbReference type="OrthoDB" id="9180415at2"/>